<evidence type="ECO:0000313" key="3">
    <source>
        <dbReference type="Proteomes" id="UP000791440"/>
    </source>
</evidence>
<keyword evidence="1" id="KW-0732">Signal</keyword>
<evidence type="ECO:0008006" key="4">
    <source>
        <dbReference type="Google" id="ProtNLM"/>
    </source>
</evidence>
<evidence type="ECO:0000313" key="2">
    <source>
        <dbReference type="EMBL" id="KAG6444989.1"/>
    </source>
</evidence>
<sequence>MFTLPLWWFMLHNSKAFWGQSGLLISGGTTTRTLQAYITIHVVGAHASQLARRYRYSMVLPDTSCRSSRFGSKMPDESIAMSSYAARSNWWLSTACLSHKL</sequence>
<evidence type="ECO:0000256" key="1">
    <source>
        <dbReference type="SAM" id="SignalP"/>
    </source>
</evidence>
<accession>A0A921YT15</accession>
<dbReference type="Proteomes" id="UP000791440">
    <property type="component" value="Unassembled WGS sequence"/>
</dbReference>
<keyword evidence="3" id="KW-1185">Reference proteome</keyword>
<dbReference type="EMBL" id="JH668315">
    <property type="protein sequence ID" value="KAG6444989.1"/>
    <property type="molecule type" value="Genomic_DNA"/>
</dbReference>
<name>A0A921YT15_MANSE</name>
<feature type="signal peptide" evidence="1">
    <location>
        <begin position="1"/>
        <end position="16"/>
    </location>
</feature>
<reference evidence="2" key="2">
    <citation type="submission" date="2020-12" db="EMBL/GenBank/DDBJ databases">
        <authorList>
            <person name="Kanost M."/>
        </authorList>
    </citation>
    <scope>NUCLEOTIDE SEQUENCE</scope>
</reference>
<feature type="chain" id="PRO_5037548552" description="Secreted protein" evidence="1">
    <location>
        <begin position="17"/>
        <end position="101"/>
    </location>
</feature>
<dbReference type="AlphaFoldDB" id="A0A921YT15"/>
<comment type="caution">
    <text evidence="2">The sequence shown here is derived from an EMBL/GenBank/DDBJ whole genome shotgun (WGS) entry which is preliminary data.</text>
</comment>
<protein>
    <recommendedName>
        <fullName evidence="4">Secreted protein</fullName>
    </recommendedName>
</protein>
<proteinExistence type="predicted"/>
<reference evidence="2" key="1">
    <citation type="journal article" date="2016" name="Insect Biochem. Mol. Biol.">
        <title>Multifaceted biological insights from a draft genome sequence of the tobacco hornworm moth, Manduca sexta.</title>
        <authorList>
            <person name="Kanost M.R."/>
            <person name="Arrese E.L."/>
            <person name="Cao X."/>
            <person name="Chen Y.R."/>
            <person name="Chellapilla S."/>
            <person name="Goldsmith M.R."/>
            <person name="Grosse-Wilde E."/>
            <person name="Heckel D.G."/>
            <person name="Herndon N."/>
            <person name="Jiang H."/>
            <person name="Papanicolaou A."/>
            <person name="Qu J."/>
            <person name="Soulages J.L."/>
            <person name="Vogel H."/>
            <person name="Walters J."/>
            <person name="Waterhouse R.M."/>
            <person name="Ahn S.J."/>
            <person name="Almeida F.C."/>
            <person name="An C."/>
            <person name="Aqrawi P."/>
            <person name="Bretschneider A."/>
            <person name="Bryant W.B."/>
            <person name="Bucks S."/>
            <person name="Chao H."/>
            <person name="Chevignon G."/>
            <person name="Christen J.M."/>
            <person name="Clarke D.F."/>
            <person name="Dittmer N.T."/>
            <person name="Ferguson L.C.F."/>
            <person name="Garavelou S."/>
            <person name="Gordon K.H.J."/>
            <person name="Gunaratna R.T."/>
            <person name="Han Y."/>
            <person name="Hauser F."/>
            <person name="He Y."/>
            <person name="Heidel-Fischer H."/>
            <person name="Hirsh A."/>
            <person name="Hu Y."/>
            <person name="Jiang H."/>
            <person name="Kalra D."/>
            <person name="Klinner C."/>
            <person name="Konig C."/>
            <person name="Kovar C."/>
            <person name="Kroll A.R."/>
            <person name="Kuwar S.S."/>
            <person name="Lee S.L."/>
            <person name="Lehman R."/>
            <person name="Li K."/>
            <person name="Li Z."/>
            <person name="Liang H."/>
            <person name="Lovelace S."/>
            <person name="Lu Z."/>
            <person name="Mansfield J.H."/>
            <person name="McCulloch K.J."/>
            <person name="Mathew T."/>
            <person name="Morton B."/>
            <person name="Muzny D.M."/>
            <person name="Neunemann D."/>
            <person name="Ongeri F."/>
            <person name="Pauchet Y."/>
            <person name="Pu L.L."/>
            <person name="Pyrousis I."/>
            <person name="Rao X.J."/>
            <person name="Redding A."/>
            <person name="Roesel C."/>
            <person name="Sanchez-Gracia A."/>
            <person name="Schaack S."/>
            <person name="Shukla A."/>
            <person name="Tetreau G."/>
            <person name="Wang Y."/>
            <person name="Xiong G.H."/>
            <person name="Traut W."/>
            <person name="Walsh T.K."/>
            <person name="Worley K.C."/>
            <person name="Wu D."/>
            <person name="Wu W."/>
            <person name="Wu Y.Q."/>
            <person name="Zhang X."/>
            <person name="Zou Z."/>
            <person name="Zucker H."/>
            <person name="Briscoe A.D."/>
            <person name="Burmester T."/>
            <person name="Clem R.J."/>
            <person name="Feyereisen R."/>
            <person name="Grimmelikhuijzen C.J.P."/>
            <person name="Hamodrakas S.J."/>
            <person name="Hansson B.S."/>
            <person name="Huguet E."/>
            <person name="Jermiin L.S."/>
            <person name="Lan Q."/>
            <person name="Lehman H.K."/>
            <person name="Lorenzen M."/>
            <person name="Merzendorfer H."/>
            <person name="Michalopoulos I."/>
            <person name="Morton D.B."/>
            <person name="Muthukrishnan S."/>
            <person name="Oakeshott J.G."/>
            <person name="Palmer W."/>
            <person name="Park Y."/>
            <person name="Passarelli A.L."/>
            <person name="Rozas J."/>
            <person name="Schwartz L.M."/>
            <person name="Smith W."/>
            <person name="Southgate A."/>
            <person name="Vilcinskas A."/>
            <person name="Vogt R."/>
            <person name="Wang P."/>
            <person name="Werren J."/>
            <person name="Yu X.Q."/>
            <person name="Zhou J.J."/>
            <person name="Brown S.J."/>
            <person name="Scherer S.E."/>
            <person name="Richards S."/>
            <person name="Blissard G.W."/>
        </authorList>
    </citation>
    <scope>NUCLEOTIDE SEQUENCE</scope>
</reference>
<gene>
    <name evidence="2" type="ORF">O3G_MSEX003704</name>
</gene>
<organism evidence="2 3">
    <name type="scientific">Manduca sexta</name>
    <name type="common">Tobacco hawkmoth</name>
    <name type="synonym">Tobacco hornworm</name>
    <dbReference type="NCBI Taxonomy" id="7130"/>
    <lineage>
        <taxon>Eukaryota</taxon>
        <taxon>Metazoa</taxon>
        <taxon>Ecdysozoa</taxon>
        <taxon>Arthropoda</taxon>
        <taxon>Hexapoda</taxon>
        <taxon>Insecta</taxon>
        <taxon>Pterygota</taxon>
        <taxon>Neoptera</taxon>
        <taxon>Endopterygota</taxon>
        <taxon>Lepidoptera</taxon>
        <taxon>Glossata</taxon>
        <taxon>Ditrysia</taxon>
        <taxon>Bombycoidea</taxon>
        <taxon>Sphingidae</taxon>
        <taxon>Sphinginae</taxon>
        <taxon>Sphingini</taxon>
        <taxon>Manduca</taxon>
    </lineage>
</organism>